<dbReference type="GO" id="GO:0006357">
    <property type="term" value="P:regulation of transcription by RNA polymerase II"/>
    <property type="evidence" value="ECO:0007669"/>
    <property type="project" value="InterPro"/>
</dbReference>
<evidence type="ECO:0000313" key="9">
    <source>
        <dbReference type="Proteomes" id="UP000268162"/>
    </source>
</evidence>
<dbReference type="InterPro" id="IPR009244">
    <property type="entry name" value="Mediatior_Med7"/>
</dbReference>
<comment type="subunit">
    <text evidence="7">Component of the Mediator complex.</text>
</comment>
<dbReference type="Proteomes" id="UP000268162">
    <property type="component" value="Unassembled WGS sequence"/>
</dbReference>
<dbReference type="PANTHER" id="PTHR21428">
    <property type="entry name" value="MEDIATOR OF RNA POLYMERASE II TRANSCRIPTION SUBUNIT 7"/>
    <property type="match status" value="1"/>
</dbReference>
<keyword evidence="9" id="KW-1185">Reference proteome</keyword>
<comment type="subcellular location">
    <subcellularLocation>
        <location evidence="1 7">Nucleus</location>
    </subcellularLocation>
</comment>
<reference evidence="9" key="1">
    <citation type="journal article" date="2018" name="Nat. Microbiol.">
        <title>Leveraging single-cell genomics to expand the fungal tree of life.</title>
        <authorList>
            <person name="Ahrendt S.R."/>
            <person name="Quandt C.A."/>
            <person name="Ciobanu D."/>
            <person name="Clum A."/>
            <person name="Salamov A."/>
            <person name="Andreopoulos B."/>
            <person name="Cheng J.F."/>
            <person name="Woyke T."/>
            <person name="Pelin A."/>
            <person name="Henrissat B."/>
            <person name="Reynolds N.K."/>
            <person name="Benny G.L."/>
            <person name="Smith M.E."/>
            <person name="James T.Y."/>
            <person name="Grigoriev I.V."/>
        </authorList>
    </citation>
    <scope>NUCLEOTIDE SEQUENCE [LARGE SCALE GENOMIC DNA]</scope>
    <source>
        <strain evidence="9">RSA 468</strain>
    </source>
</reference>
<dbReference type="EMBL" id="ML002974">
    <property type="protein sequence ID" value="RKP35055.1"/>
    <property type="molecule type" value="Genomic_DNA"/>
</dbReference>
<dbReference type="AlphaFoldDB" id="A0A4P9ZPA5"/>
<dbReference type="GO" id="GO:0070847">
    <property type="term" value="C:core mediator complex"/>
    <property type="evidence" value="ECO:0007669"/>
    <property type="project" value="TreeGrafter"/>
</dbReference>
<dbReference type="STRING" id="215637.A0A4P9ZPA5"/>
<dbReference type="InterPro" id="IPR037212">
    <property type="entry name" value="Med7/Med21-like"/>
</dbReference>
<organism evidence="8 9">
    <name type="scientific">Dimargaris cristalligena</name>
    <dbReference type="NCBI Taxonomy" id="215637"/>
    <lineage>
        <taxon>Eukaryota</taxon>
        <taxon>Fungi</taxon>
        <taxon>Fungi incertae sedis</taxon>
        <taxon>Zoopagomycota</taxon>
        <taxon>Kickxellomycotina</taxon>
        <taxon>Dimargaritomycetes</taxon>
        <taxon>Dimargaritales</taxon>
        <taxon>Dimargaritaceae</taxon>
        <taxon>Dimargaris</taxon>
    </lineage>
</organism>
<proteinExistence type="inferred from homology"/>
<evidence type="ECO:0000256" key="4">
    <source>
        <dbReference type="ARBA" id="ARBA00023015"/>
    </source>
</evidence>
<dbReference type="PANTHER" id="PTHR21428:SF11">
    <property type="entry name" value="MEDIATOR OF RNA POLYMERASE II TRANSCRIPTION SUBUNIT 7"/>
    <property type="match status" value="1"/>
</dbReference>
<evidence type="ECO:0000256" key="1">
    <source>
        <dbReference type="ARBA" id="ARBA00004123"/>
    </source>
</evidence>
<comment type="function">
    <text evidence="7">Component of the Mediator complex, a coactivator involved in the regulated transcription of nearly all RNA polymerase II-dependent genes. Mediator functions as a bridge to convey information from gene-specific regulatory proteins to the basal RNA polymerase II transcription machinery.</text>
</comment>
<comment type="similarity">
    <text evidence="2 7">Belongs to the Mediator complex subunit 7 family.</text>
</comment>
<evidence type="ECO:0000256" key="5">
    <source>
        <dbReference type="ARBA" id="ARBA00023163"/>
    </source>
</evidence>
<evidence type="ECO:0000256" key="6">
    <source>
        <dbReference type="ARBA" id="ARBA00023242"/>
    </source>
</evidence>
<protein>
    <recommendedName>
        <fullName evidence="3 7">Mediator of RNA polymerase II transcription subunit 7</fullName>
    </recommendedName>
</protein>
<dbReference type="SUPFAM" id="SSF140718">
    <property type="entry name" value="Mediator hinge subcomplex-like"/>
    <property type="match status" value="1"/>
</dbReference>
<gene>
    <name evidence="8" type="ORF">BJ085DRAFT_34646</name>
</gene>
<evidence type="ECO:0000256" key="3">
    <source>
        <dbReference type="ARBA" id="ARBA00020631"/>
    </source>
</evidence>
<keyword evidence="4 7" id="KW-0805">Transcription regulation</keyword>
<dbReference type="Pfam" id="PF05983">
    <property type="entry name" value="Med7"/>
    <property type="match status" value="1"/>
</dbReference>
<dbReference type="InterPro" id="IPR044888">
    <property type="entry name" value="Mediatior_Med7_sf"/>
</dbReference>
<dbReference type="Gene3D" id="6.10.140.1520">
    <property type="match status" value="1"/>
</dbReference>
<keyword evidence="5 7" id="KW-0804">Transcription</keyword>
<accession>A0A4P9ZPA5</accession>
<evidence type="ECO:0000256" key="7">
    <source>
        <dbReference type="RuleBase" id="RU364060"/>
    </source>
</evidence>
<name>A0A4P9ZPA5_9FUNG</name>
<evidence type="ECO:0000256" key="2">
    <source>
        <dbReference type="ARBA" id="ARBA00009994"/>
    </source>
</evidence>
<sequence length="237" mass="27271">MADTNAGHQQMDTAFPPPPEYFKQFTSANLKRFKELKSNNPDVPVPADLQFLEPPTIPSENDYYMFGKRWLTNDALPSLAEQDVEQLYPTDNFNRVKELRKLNNSLIFKYLDLIDTLSTIPAEADSEIDDIRLLLINMHHLINEYRPYQARETLKLVMTDQANRRRHFADELTSECTKIQNDLTGQSTTIQNQLRDIQAILDTEMSVKASQSPKSAHTSPQPPVKPLLNIWQTLQDI</sequence>
<dbReference type="GO" id="GO:0003712">
    <property type="term" value="F:transcription coregulator activity"/>
    <property type="evidence" value="ECO:0007669"/>
    <property type="project" value="InterPro"/>
</dbReference>
<keyword evidence="6 7" id="KW-0539">Nucleus</keyword>
<evidence type="ECO:0000313" key="8">
    <source>
        <dbReference type="EMBL" id="RKP35055.1"/>
    </source>
</evidence>
<dbReference type="GO" id="GO:0016592">
    <property type="term" value="C:mediator complex"/>
    <property type="evidence" value="ECO:0007669"/>
    <property type="project" value="InterPro"/>
</dbReference>
<dbReference type="Gene3D" id="6.10.140.200">
    <property type="match status" value="1"/>
</dbReference>
<keyword evidence="7" id="KW-0010">Activator</keyword>